<evidence type="ECO:0000313" key="3">
    <source>
        <dbReference type="Proteomes" id="UP000574133"/>
    </source>
</evidence>
<evidence type="ECO:0000313" key="2">
    <source>
        <dbReference type="EMBL" id="MBB6677968.1"/>
    </source>
</evidence>
<dbReference type="Proteomes" id="UP000574133">
    <property type="component" value="Unassembled WGS sequence"/>
</dbReference>
<sequence length="228" mass="25707">MAHRVPIQPDKDSLSVKSLLHCRTVIANSHFVATGIMTQVEGELFEIELHEFNRFELGEAVTMTVYSPAGIQTFQSIVFAKYEGAVAVIQPPLIMKKFQEKREYFRVETTGKAKILRVVGERGETELLPEPLEAELSDISIAGVGLRIPKHPALAKAAQLGAILDLGFMLECELEIVRRDRADADVLSYGMRMKLQDMDMMRPLRAFVLRKQVEKQIELRGQAVKKRS</sequence>
<protein>
    <submittedName>
        <fullName evidence="2">PilZ domain-containing protein</fullName>
    </submittedName>
</protein>
<feature type="domain" description="PilZ" evidence="1">
    <location>
        <begin position="100"/>
        <end position="209"/>
    </location>
</feature>
<accession>A0A841TF99</accession>
<organism evidence="2 3">
    <name type="scientific">Cohnella lubricantis</name>
    <dbReference type="NCBI Taxonomy" id="2163172"/>
    <lineage>
        <taxon>Bacteria</taxon>
        <taxon>Bacillati</taxon>
        <taxon>Bacillota</taxon>
        <taxon>Bacilli</taxon>
        <taxon>Bacillales</taxon>
        <taxon>Paenibacillaceae</taxon>
        <taxon>Cohnella</taxon>
    </lineage>
</organism>
<dbReference type="Pfam" id="PF07238">
    <property type="entry name" value="PilZ"/>
    <property type="match status" value="1"/>
</dbReference>
<dbReference type="InterPro" id="IPR009875">
    <property type="entry name" value="PilZ_domain"/>
</dbReference>
<evidence type="ECO:0000259" key="1">
    <source>
        <dbReference type="Pfam" id="PF07238"/>
    </source>
</evidence>
<dbReference type="GO" id="GO:0035438">
    <property type="term" value="F:cyclic-di-GMP binding"/>
    <property type="evidence" value="ECO:0007669"/>
    <property type="project" value="InterPro"/>
</dbReference>
<comment type="caution">
    <text evidence="2">The sequence shown here is derived from an EMBL/GenBank/DDBJ whole genome shotgun (WGS) entry which is preliminary data.</text>
</comment>
<dbReference type="RefSeq" id="WP_185179243.1">
    <property type="nucleotide sequence ID" value="NZ_CBCSEP010000023.1"/>
</dbReference>
<dbReference type="Gene3D" id="2.40.10.220">
    <property type="entry name" value="predicted glycosyltransferase like domains"/>
    <property type="match status" value="1"/>
</dbReference>
<dbReference type="AlphaFoldDB" id="A0A841TF99"/>
<reference evidence="2 3" key="1">
    <citation type="submission" date="2020-08" db="EMBL/GenBank/DDBJ databases">
        <title>Cohnella phylogeny.</title>
        <authorList>
            <person name="Dunlap C."/>
        </authorList>
    </citation>
    <scope>NUCLEOTIDE SEQUENCE [LARGE SCALE GENOMIC DNA]</scope>
    <source>
        <strain evidence="2 3">DSM 103658</strain>
    </source>
</reference>
<keyword evidence="3" id="KW-1185">Reference proteome</keyword>
<dbReference type="EMBL" id="JACJVN010000041">
    <property type="protein sequence ID" value="MBB6677968.1"/>
    <property type="molecule type" value="Genomic_DNA"/>
</dbReference>
<name>A0A841TF99_9BACL</name>
<gene>
    <name evidence="2" type="ORF">H4Q31_11600</name>
</gene>
<proteinExistence type="predicted"/>